<evidence type="ECO:0000256" key="1">
    <source>
        <dbReference type="PROSITE-ProRule" id="PRU00169"/>
    </source>
</evidence>
<dbReference type="AlphaFoldDB" id="A0AAP2E0U0"/>
<reference evidence="4 5" key="1">
    <citation type="submission" date="2021-05" db="EMBL/GenBank/DDBJ databases">
        <title>A Polyphasic approach of four new species of the genus Ohtaekwangia: Ohtaekwangia histidinii sp. nov., Ohtaekwangia cretensis sp. nov., Ohtaekwangia indiensis sp. nov., Ohtaekwangia reichenbachii sp. nov. from diverse environment.</title>
        <authorList>
            <person name="Octaviana S."/>
        </authorList>
    </citation>
    <scope>NUCLEOTIDE SEQUENCE [LARGE SCALE GENOMIC DNA]</scope>
    <source>
        <strain evidence="4 5">PWU5</strain>
    </source>
</reference>
<accession>A0AAP2E0U0</accession>
<dbReference type="PANTHER" id="PTHR37299:SF1">
    <property type="entry name" value="STAGE 0 SPORULATION PROTEIN A HOMOLOG"/>
    <property type="match status" value="1"/>
</dbReference>
<dbReference type="GO" id="GO:0000156">
    <property type="term" value="F:phosphorelay response regulator activity"/>
    <property type="evidence" value="ECO:0007669"/>
    <property type="project" value="InterPro"/>
</dbReference>
<feature type="domain" description="Response regulatory" evidence="2">
    <location>
        <begin position="2"/>
        <end position="114"/>
    </location>
</feature>
<keyword evidence="5" id="KW-1185">Reference proteome</keyword>
<dbReference type="EMBL" id="JAHESE010000013">
    <property type="protein sequence ID" value="MBT1709429.1"/>
    <property type="molecule type" value="Genomic_DNA"/>
</dbReference>
<feature type="domain" description="HTH LytTR-type" evidence="3">
    <location>
        <begin position="133"/>
        <end position="207"/>
    </location>
</feature>
<dbReference type="Gene3D" id="2.40.50.1020">
    <property type="entry name" value="LytTr DNA-binding domain"/>
    <property type="match status" value="1"/>
</dbReference>
<dbReference type="SUPFAM" id="SSF52172">
    <property type="entry name" value="CheY-like"/>
    <property type="match status" value="1"/>
</dbReference>
<dbReference type="InterPro" id="IPR011006">
    <property type="entry name" value="CheY-like_superfamily"/>
</dbReference>
<feature type="modified residue" description="4-aspartylphosphate" evidence="1">
    <location>
        <position position="53"/>
    </location>
</feature>
<dbReference type="PROSITE" id="PS50930">
    <property type="entry name" value="HTH_LYTTR"/>
    <property type="match status" value="1"/>
</dbReference>
<keyword evidence="1" id="KW-0597">Phosphoprotein</keyword>
<dbReference type="PANTHER" id="PTHR37299">
    <property type="entry name" value="TRANSCRIPTIONAL REGULATOR-RELATED"/>
    <property type="match status" value="1"/>
</dbReference>
<dbReference type="SMART" id="SM00850">
    <property type="entry name" value="LytTR"/>
    <property type="match status" value="1"/>
</dbReference>
<sequence length="238" mass="27186">MTCLAIDDEPLALDLLEDNIKKIPFLKLLKKCSNALEANEFLQSQPVDLLFLDIQMPGLTGIQFLQGLSKTPPLVIFITAYEQYALEGYSLDVIDYLLKPVSFERFLKAVNKAHDKFMVSRMPAPPPPSAAYMFVNSEYNLVRIDFAEVAYIEGLKDYVKIYMMSATRPVITRMSMKSLEDILPGDQFVRVHKSFIVSISKITSIRKGRIALLKEQIPISEHYRENLYRFIDPKNLGV</sequence>
<evidence type="ECO:0000259" key="3">
    <source>
        <dbReference type="PROSITE" id="PS50930"/>
    </source>
</evidence>
<dbReference type="InterPro" id="IPR001789">
    <property type="entry name" value="Sig_transdc_resp-reg_receiver"/>
</dbReference>
<comment type="caution">
    <text evidence="4">The sequence shown here is derived from an EMBL/GenBank/DDBJ whole genome shotgun (WGS) entry which is preliminary data.</text>
</comment>
<dbReference type="Pfam" id="PF04397">
    <property type="entry name" value="LytTR"/>
    <property type="match status" value="1"/>
</dbReference>
<dbReference type="InterPro" id="IPR007492">
    <property type="entry name" value="LytTR_DNA-bd_dom"/>
</dbReference>
<protein>
    <submittedName>
        <fullName evidence="4">Response regulator transcription factor</fullName>
    </submittedName>
</protein>
<proteinExistence type="predicted"/>
<dbReference type="SMART" id="SM00448">
    <property type="entry name" value="REC"/>
    <property type="match status" value="1"/>
</dbReference>
<evidence type="ECO:0000313" key="4">
    <source>
        <dbReference type="EMBL" id="MBT1709429.1"/>
    </source>
</evidence>
<evidence type="ECO:0000313" key="5">
    <source>
        <dbReference type="Proteomes" id="UP001319080"/>
    </source>
</evidence>
<organism evidence="4 5">
    <name type="scientific">Dawidia cretensis</name>
    <dbReference type="NCBI Taxonomy" id="2782350"/>
    <lineage>
        <taxon>Bacteria</taxon>
        <taxon>Pseudomonadati</taxon>
        <taxon>Bacteroidota</taxon>
        <taxon>Cytophagia</taxon>
        <taxon>Cytophagales</taxon>
        <taxon>Chryseotaleaceae</taxon>
        <taxon>Dawidia</taxon>
    </lineage>
</organism>
<name>A0AAP2E0U0_9BACT</name>
<evidence type="ECO:0000259" key="2">
    <source>
        <dbReference type="PROSITE" id="PS50110"/>
    </source>
</evidence>
<dbReference type="Pfam" id="PF00072">
    <property type="entry name" value="Response_reg"/>
    <property type="match status" value="1"/>
</dbReference>
<dbReference type="InterPro" id="IPR046947">
    <property type="entry name" value="LytR-like"/>
</dbReference>
<dbReference type="GO" id="GO:0003677">
    <property type="term" value="F:DNA binding"/>
    <property type="evidence" value="ECO:0007669"/>
    <property type="project" value="InterPro"/>
</dbReference>
<dbReference type="Gene3D" id="3.40.50.2300">
    <property type="match status" value="1"/>
</dbReference>
<dbReference type="PROSITE" id="PS50110">
    <property type="entry name" value="RESPONSE_REGULATORY"/>
    <property type="match status" value="1"/>
</dbReference>
<gene>
    <name evidence="4" type="ORF">KK062_14395</name>
</gene>
<dbReference type="Proteomes" id="UP001319080">
    <property type="component" value="Unassembled WGS sequence"/>
</dbReference>